<evidence type="ECO:0000259" key="1">
    <source>
        <dbReference type="Pfam" id="PF03070"/>
    </source>
</evidence>
<dbReference type="InterPro" id="IPR027574">
    <property type="entry name" value="Thiaminase_II"/>
</dbReference>
<name>A0A832ZVE0_CALS0</name>
<proteinExistence type="predicted"/>
<accession>A0A832ZVE0</accession>
<evidence type="ECO:0000313" key="2">
    <source>
        <dbReference type="EMBL" id="HIQ29121.1"/>
    </source>
</evidence>
<dbReference type="EMBL" id="DQVM01000020">
    <property type="protein sequence ID" value="HIQ29121.1"/>
    <property type="molecule type" value="Genomic_DNA"/>
</dbReference>
<dbReference type="PANTHER" id="PTHR43198:SF2">
    <property type="entry name" value="SI:CH1073-67J19.1-RELATED"/>
    <property type="match status" value="1"/>
</dbReference>
<dbReference type="SUPFAM" id="SSF48613">
    <property type="entry name" value="Heme oxygenase-like"/>
    <property type="match status" value="1"/>
</dbReference>
<dbReference type="NCBIfam" id="TIGR04306">
    <property type="entry name" value="salvage_TenA"/>
    <property type="match status" value="1"/>
</dbReference>
<dbReference type="InterPro" id="IPR004305">
    <property type="entry name" value="Thiaminase-2/PQQC"/>
</dbReference>
<reference evidence="2" key="1">
    <citation type="journal article" date="2020" name="ISME J.">
        <title>Gammaproteobacteria mediating utilization of methyl-, sulfur- and petroleum organic compounds in deep ocean hydrothermal plumes.</title>
        <authorList>
            <person name="Zhou Z."/>
            <person name="Liu Y."/>
            <person name="Pan J."/>
            <person name="Cron B.R."/>
            <person name="Toner B.M."/>
            <person name="Anantharaman K."/>
            <person name="Breier J.A."/>
            <person name="Dick G.J."/>
            <person name="Li M."/>
        </authorList>
    </citation>
    <scope>NUCLEOTIDE SEQUENCE</scope>
    <source>
        <strain evidence="2">SZUA-1515</strain>
    </source>
</reference>
<dbReference type="Gene3D" id="1.20.910.10">
    <property type="entry name" value="Heme oxygenase-like"/>
    <property type="match status" value="1"/>
</dbReference>
<protein>
    <submittedName>
        <fullName evidence="2">Thiaminase II</fullName>
    </submittedName>
</protein>
<feature type="domain" description="Thiaminase-2/PQQC" evidence="1">
    <location>
        <begin position="9"/>
        <end position="216"/>
    </location>
</feature>
<dbReference type="AlphaFoldDB" id="A0A832ZVE0"/>
<evidence type="ECO:0000313" key="3">
    <source>
        <dbReference type="Proteomes" id="UP000608579"/>
    </source>
</evidence>
<gene>
    <name evidence="2" type="primary">tenA</name>
    <name evidence="2" type="ORF">EYH45_00995</name>
</gene>
<comment type="caution">
    <text evidence="2">The sequence shown here is derived from an EMBL/GenBank/DDBJ whole genome shotgun (WGS) entry which is preliminary data.</text>
</comment>
<dbReference type="GO" id="GO:0005829">
    <property type="term" value="C:cytosol"/>
    <property type="evidence" value="ECO:0007669"/>
    <property type="project" value="TreeGrafter"/>
</dbReference>
<dbReference type="CDD" id="cd19365">
    <property type="entry name" value="TenA_C-like"/>
    <property type="match status" value="1"/>
</dbReference>
<dbReference type="InterPro" id="IPR016084">
    <property type="entry name" value="Haem_Oase-like_multi-hlx"/>
</dbReference>
<dbReference type="Pfam" id="PF03070">
    <property type="entry name" value="TENA_THI-4"/>
    <property type="match status" value="1"/>
</dbReference>
<dbReference type="GO" id="GO:0006772">
    <property type="term" value="P:thiamine metabolic process"/>
    <property type="evidence" value="ECO:0007669"/>
    <property type="project" value="InterPro"/>
</dbReference>
<dbReference type="Proteomes" id="UP000608579">
    <property type="component" value="Unassembled WGS sequence"/>
</dbReference>
<organism evidence="2 3">
    <name type="scientific">Caldiarchaeum subterraneum</name>
    <dbReference type="NCBI Taxonomy" id="311458"/>
    <lineage>
        <taxon>Archaea</taxon>
        <taxon>Nitrososphaerota</taxon>
        <taxon>Candidatus Caldarchaeales</taxon>
        <taxon>Candidatus Caldarchaeaceae</taxon>
        <taxon>Candidatus Caldarchaeum</taxon>
    </lineage>
</organism>
<dbReference type="InterPro" id="IPR050967">
    <property type="entry name" value="Thiamine_Salvage_TenA"/>
</dbReference>
<sequence>MSPFTEELWKTVEDVYEAILEHPFLRELTTGELSMEAFKRYIIQDALYLSRFSRAVALVAVKAPSDEDALTLLKNAEGALSVERVSLHEFLMSEWGVTRQQLYENVMTPVNRAYTDFLIATAYEGSFQLGLAAVLPCFWVYLEVGRTLLRRGSPNKTYQRWIDTYASEEYAKAVEEVIRIMEGVSKGMSVGEKLEAKRLFRTSTIYEYLFWDEAYRMGGWPLPISRL</sequence>
<dbReference type="GO" id="GO:0050334">
    <property type="term" value="F:thiaminase activity"/>
    <property type="evidence" value="ECO:0007669"/>
    <property type="project" value="InterPro"/>
</dbReference>
<dbReference type="PANTHER" id="PTHR43198">
    <property type="entry name" value="BIFUNCTIONAL TH2 PROTEIN"/>
    <property type="match status" value="1"/>
</dbReference>